<dbReference type="EMBL" id="CAJVPS010010425">
    <property type="protein sequence ID" value="CAG8657901.1"/>
    <property type="molecule type" value="Genomic_DNA"/>
</dbReference>
<dbReference type="Proteomes" id="UP000789508">
    <property type="component" value="Unassembled WGS sequence"/>
</dbReference>
<proteinExistence type="predicted"/>
<evidence type="ECO:0000313" key="2">
    <source>
        <dbReference type="Proteomes" id="UP000789508"/>
    </source>
</evidence>
<comment type="caution">
    <text evidence="1">The sequence shown here is derived from an EMBL/GenBank/DDBJ whole genome shotgun (WGS) entry which is preliminary data.</text>
</comment>
<name>A0A9N9DYK6_9GLOM</name>
<accession>A0A9N9DYK6</accession>
<gene>
    <name evidence="1" type="ORF">ALEPTO_LOCUS10232</name>
</gene>
<sequence length="68" mass="7668">QDNGSEDSYYQVTTIDMTTITDIIIADTITTITDTTNFVVTNQDQKEKDNIKNKTKDMGLFFNGKGKK</sequence>
<evidence type="ECO:0000313" key="1">
    <source>
        <dbReference type="EMBL" id="CAG8657901.1"/>
    </source>
</evidence>
<dbReference type="AlphaFoldDB" id="A0A9N9DYK6"/>
<reference evidence="1" key="1">
    <citation type="submission" date="2021-06" db="EMBL/GenBank/DDBJ databases">
        <authorList>
            <person name="Kallberg Y."/>
            <person name="Tangrot J."/>
            <person name="Rosling A."/>
        </authorList>
    </citation>
    <scope>NUCLEOTIDE SEQUENCE</scope>
    <source>
        <strain evidence="1">FL130A</strain>
    </source>
</reference>
<feature type="non-terminal residue" evidence="1">
    <location>
        <position position="1"/>
    </location>
</feature>
<organism evidence="1 2">
    <name type="scientific">Ambispora leptoticha</name>
    <dbReference type="NCBI Taxonomy" id="144679"/>
    <lineage>
        <taxon>Eukaryota</taxon>
        <taxon>Fungi</taxon>
        <taxon>Fungi incertae sedis</taxon>
        <taxon>Mucoromycota</taxon>
        <taxon>Glomeromycotina</taxon>
        <taxon>Glomeromycetes</taxon>
        <taxon>Archaeosporales</taxon>
        <taxon>Ambisporaceae</taxon>
        <taxon>Ambispora</taxon>
    </lineage>
</organism>
<protein>
    <submittedName>
        <fullName evidence="1">2924_t:CDS:1</fullName>
    </submittedName>
</protein>
<keyword evidence="2" id="KW-1185">Reference proteome</keyword>